<evidence type="ECO:0000313" key="1">
    <source>
        <dbReference type="EMBL" id="HIZ29688.1"/>
    </source>
</evidence>
<dbReference type="Pfam" id="PF10117">
    <property type="entry name" value="McrBC"/>
    <property type="match status" value="1"/>
</dbReference>
<accession>A0A9D2E2K4</accession>
<proteinExistence type="predicted"/>
<reference evidence="1" key="1">
    <citation type="journal article" date="2021" name="PeerJ">
        <title>Extensive microbial diversity within the chicken gut microbiome revealed by metagenomics and culture.</title>
        <authorList>
            <person name="Gilroy R."/>
            <person name="Ravi A."/>
            <person name="Getino M."/>
            <person name="Pursley I."/>
            <person name="Horton D.L."/>
            <person name="Alikhan N.F."/>
            <person name="Baker D."/>
            <person name="Gharbi K."/>
            <person name="Hall N."/>
            <person name="Watson M."/>
            <person name="Adriaenssens E.M."/>
            <person name="Foster-Nyarko E."/>
            <person name="Jarju S."/>
            <person name="Secka A."/>
            <person name="Antonio M."/>
            <person name="Oren A."/>
            <person name="Chaudhuri R.R."/>
            <person name="La Ragione R."/>
            <person name="Hildebrand F."/>
            <person name="Pallen M.J."/>
        </authorList>
    </citation>
    <scope>NUCLEOTIDE SEQUENCE</scope>
    <source>
        <strain evidence="1">ChiGjej4B4-18154</strain>
    </source>
</reference>
<comment type="caution">
    <text evidence="1">The sequence shown here is derived from an EMBL/GenBank/DDBJ whole genome shotgun (WGS) entry which is preliminary data.</text>
</comment>
<dbReference type="PANTHER" id="PTHR38733:SF1">
    <property type="entry name" value="TYPE IV METHYL-DIRECTED RESTRICTION ENZYME ECOKMCRBC"/>
    <property type="match status" value="1"/>
</dbReference>
<sequence length="289" mass="33948">MEIPRHISQNTPFVGNIAYSRREYAYDNDLTELVRHAIEFIRRRPYGMQILLKAKEEVSLIVDATPKYRFHDKQKIVAINQKTPIRHAYYREYRNLQHLCLLILQHQKHQIGLGTKQVYGILFDGAWLWEEYVNLLVEDVFYHPMNRVGQGAQRLFAGKAGLIYPDFISRDSQNRVIGDAKYKPAENIGNKDYLQVLAYMLRFDAKKGFYFYPESTQVAEEHILWVNSGTTYEKNVKRREDMCVIKHGLLIPGNSVDYETFLCQISVAEIKFQEELLHSISIDRQVENR</sequence>
<protein>
    <submittedName>
        <fullName evidence="1">McrC family protein</fullName>
    </submittedName>
</protein>
<name>A0A9D2E2K4_9FIRM</name>
<gene>
    <name evidence="1" type="ORF">H9813_00435</name>
</gene>
<organism evidence="1 2">
    <name type="scientific">Candidatus Allofournierella merdipullorum</name>
    <dbReference type="NCBI Taxonomy" id="2838595"/>
    <lineage>
        <taxon>Bacteria</taxon>
        <taxon>Bacillati</taxon>
        <taxon>Bacillota</taxon>
        <taxon>Clostridia</taxon>
        <taxon>Eubacteriales</taxon>
        <taxon>Oscillospiraceae</taxon>
        <taxon>Allofournierella</taxon>
    </lineage>
</organism>
<dbReference type="InterPro" id="IPR019292">
    <property type="entry name" value="McrC"/>
</dbReference>
<reference evidence="1" key="2">
    <citation type="submission" date="2021-04" db="EMBL/GenBank/DDBJ databases">
        <authorList>
            <person name="Gilroy R."/>
        </authorList>
    </citation>
    <scope>NUCLEOTIDE SEQUENCE</scope>
    <source>
        <strain evidence="1">ChiGjej4B4-18154</strain>
    </source>
</reference>
<dbReference type="EMBL" id="DXBV01000006">
    <property type="protein sequence ID" value="HIZ29688.1"/>
    <property type="molecule type" value="Genomic_DNA"/>
</dbReference>
<evidence type="ECO:0000313" key="2">
    <source>
        <dbReference type="Proteomes" id="UP000824035"/>
    </source>
</evidence>
<dbReference type="Proteomes" id="UP000824035">
    <property type="component" value="Unassembled WGS sequence"/>
</dbReference>
<dbReference type="AlphaFoldDB" id="A0A9D2E2K4"/>
<dbReference type="PANTHER" id="PTHR38733">
    <property type="entry name" value="PROTEIN MCRC"/>
    <property type="match status" value="1"/>
</dbReference>